<keyword evidence="4" id="KW-1185">Reference proteome</keyword>
<proteinExistence type="predicted"/>
<sequence>MDCSMLHSDEPVFLSEGYTDRTPPSQNTALILSTPKPGRPRENPGPGNARTPACPADRQEPICRVATFCDGGIVVFALHIPLTALRRLTNTMTVVSVVGGCWADFNSPYVAARLSQLLGADASTCEM</sequence>
<name>A0A084WE17_ANOSI</name>
<reference evidence="3" key="2">
    <citation type="submission" date="2020-05" db="UniProtKB">
        <authorList>
            <consortium name="EnsemblMetazoa"/>
        </authorList>
    </citation>
    <scope>IDENTIFICATION</scope>
</reference>
<organism evidence="2">
    <name type="scientific">Anopheles sinensis</name>
    <name type="common">Mosquito</name>
    <dbReference type="NCBI Taxonomy" id="74873"/>
    <lineage>
        <taxon>Eukaryota</taxon>
        <taxon>Metazoa</taxon>
        <taxon>Ecdysozoa</taxon>
        <taxon>Arthropoda</taxon>
        <taxon>Hexapoda</taxon>
        <taxon>Insecta</taxon>
        <taxon>Pterygota</taxon>
        <taxon>Neoptera</taxon>
        <taxon>Endopterygota</taxon>
        <taxon>Diptera</taxon>
        <taxon>Nematocera</taxon>
        <taxon>Culicoidea</taxon>
        <taxon>Culicidae</taxon>
        <taxon>Anophelinae</taxon>
        <taxon>Anopheles</taxon>
    </lineage>
</organism>
<dbReference type="EMBL" id="ATLV01023105">
    <property type="status" value="NOT_ANNOTATED_CDS"/>
    <property type="molecule type" value="Genomic_DNA"/>
</dbReference>
<gene>
    <name evidence="2" type="ORF">ZHAS_00016445</name>
</gene>
<evidence type="ECO:0000313" key="4">
    <source>
        <dbReference type="Proteomes" id="UP000030765"/>
    </source>
</evidence>
<feature type="compositionally biased region" description="Polar residues" evidence="1">
    <location>
        <begin position="22"/>
        <end position="31"/>
    </location>
</feature>
<dbReference type="Proteomes" id="UP000030765">
    <property type="component" value="Unassembled WGS sequence"/>
</dbReference>
<reference evidence="2 4" key="1">
    <citation type="journal article" date="2014" name="BMC Genomics">
        <title>Genome sequence of Anopheles sinensis provides insight into genetics basis of mosquito competence for malaria parasites.</title>
        <authorList>
            <person name="Zhou D."/>
            <person name="Zhang D."/>
            <person name="Ding G."/>
            <person name="Shi L."/>
            <person name="Hou Q."/>
            <person name="Ye Y."/>
            <person name="Xu Y."/>
            <person name="Zhou H."/>
            <person name="Xiong C."/>
            <person name="Li S."/>
            <person name="Yu J."/>
            <person name="Hong S."/>
            <person name="Yu X."/>
            <person name="Zou P."/>
            <person name="Chen C."/>
            <person name="Chang X."/>
            <person name="Wang W."/>
            <person name="Lv Y."/>
            <person name="Sun Y."/>
            <person name="Ma L."/>
            <person name="Shen B."/>
            <person name="Zhu C."/>
        </authorList>
    </citation>
    <scope>NUCLEOTIDE SEQUENCE [LARGE SCALE GENOMIC DNA]</scope>
</reference>
<evidence type="ECO:0000256" key="1">
    <source>
        <dbReference type="SAM" id="MobiDB-lite"/>
    </source>
</evidence>
<dbReference type="EnsemblMetazoa" id="ASIC016445-RA">
    <property type="protein sequence ID" value="ASIC016445-PA"/>
    <property type="gene ID" value="ASIC016445"/>
</dbReference>
<evidence type="ECO:0000313" key="2">
    <source>
        <dbReference type="EMBL" id="KFB48461.1"/>
    </source>
</evidence>
<dbReference type="EMBL" id="KE525340">
    <property type="protein sequence ID" value="KFB48461.1"/>
    <property type="molecule type" value="Genomic_DNA"/>
</dbReference>
<dbReference type="VEuPathDB" id="VectorBase:ASIC016445"/>
<feature type="region of interest" description="Disordered" evidence="1">
    <location>
        <begin position="14"/>
        <end position="55"/>
    </location>
</feature>
<dbReference type="AlphaFoldDB" id="A0A084WE17"/>
<protein>
    <submittedName>
        <fullName evidence="2 3">Uncharacterized protein</fullName>
    </submittedName>
</protein>
<accession>A0A084WE17</accession>
<evidence type="ECO:0000313" key="3">
    <source>
        <dbReference type="EnsemblMetazoa" id="ASIC016445-PA"/>
    </source>
</evidence>